<dbReference type="PROSITE" id="PS00379">
    <property type="entry name" value="CDP_ALCOHOL_P_TRANSF"/>
    <property type="match status" value="1"/>
</dbReference>
<dbReference type="HOGENOM" id="CLU_051314_2_1_6"/>
<feature type="transmembrane region" description="Helical" evidence="17">
    <location>
        <begin position="89"/>
        <end position="108"/>
    </location>
</feature>
<comment type="similarity">
    <text evidence="3 16">Belongs to the CDP-alcohol phosphatidyltransferase class-I family.</text>
</comment>
<evidence type="ECO:0000313" key="19">
    <source>
        <dbReference type="Proteomes" id="UP000000248"/>
    </source>
</evidence>
<dbReference type="PANTHER" id="PTHR14269">
    <property type="entry name" value="CDP-DIACYLGLYCEROL--GLYCEROL-3-PHOSPHATE 3-PHOSPHATIDYLTRANSFERASE-RELATED"/>
    <property type="match status" value="1"/>
</dbReference>
<dbReference type="GO" id="GO:0008444">
    <property type="term" value="F:CDP-diacylglycerol-glycerol-3-phosphate 3-phosphatidyltransferase activity"/>
    <property type="evidence" value="ECO:0007669"/>
    <property type="project" value="UniProtKB-UniRule"/>
</dbReference>
<dbReference type="InterPro" id="IPR048254">
    <property type="entry name" value="CDP_ALCOHOL_P_TRANSF_CS"/>
</dbReference>
<evidence type="ECO:0000256" key="14">
    <source>
        <dbReference type="ARBA" id="ARBA00048586"/>
    </source>
</evidence>
<dbReference type="Gene3D" id="1.20.120.1760">
    <property type="match status" value="1"/>
</dbReference>
<feature type="transmembrane region" description="Helical" evidence="17">
    <location>
        <begin position="64"/>
        <end position="83"/>
    </location>
</feature>
<evidence type="ECO:0000256" key="2">
    <source>
        <dbReference type="ARBA" id="ARBA00005042"/>
    </source>
</evidence>
<evidence type="ECO:0000256" key="15">
    <source>
        <dbReference type="NCBIfam" id="TIGR00560"/>
    </source>
</evidence>
<dbReference type="eggNOG" id="COG0558">
    <property type="taxonomic scope" value="Bacteria"/>
</dbReference>
<dbReference type="InterPro" id="IPR000462">
    <property type="entry name" value="CDP-OH_P_trans"/>
</dbReference>
<keyword evidence="8 17" id="KW-0812">Transmembrane</keyword>
<evidence type="ECO:0000256" key="7">
    <source>
        <dbReference type="ARBA" id="ARBA00022679"/>
    </source>
</evidence>
<reference evidence="18 19" key="1">
    <citation type="journal article" date="2007" name="Nat. Biotechnol.">
        <title>Genome sequence and identification of candidate vaccine antigens from the animal pathogen Dichelobacter nodosus.</title>
        <authorList>
            <person name="Myers G.S."/>
            <person name="Parker D."/>
            <person name="Al-Hasani K."/>
            <person name="Kennan R.M."/>
            <person name="Seemann T."/>
            <person name="Ren Q."/>
            <person name="Badger J.H."/>
            <person name="Selengut J.D."/>
            <person name="Deboy R.T."/>
            <person name="Tettelin H."/>
            <person name="Boyce J.D."/>
            <person name="McCarl V.P."/>
            <person name="Han X."/>
            <person name="Nelson W.C."/>
            <person name="Madupu R."/>
            <person name="Mohamoud Y."/>
            <person name="Holley T."/>
            <person name="Fedorova N."/>
            <person name="Khouri H."/>
            <person name="Bottomley S.P."/>
            <person name="Whittington R.J."/>
            <person name="Adler B."/>
            <person name="Songer J.G."/>
            <person name="Rood J.I."/>
            <person name="Paulsen I.T."/>
        </authorList>
    </citation>
    <scope>NUCLEOTIDE SEQUENCE [LARGE SCALE GENOMIC DNA]</scope>
    <source>
        <strain evidence="18 19">VCS1703A</strain>
    </source>
</reference>
<evidence type="ECO:0000256" key="16">
    <source>
        <dbReference type="RuleBase" id="RU003750"/>
    </source>
</evidence>
<evidence type="ECO:0000256" key="3">
    <source>
        <dbReference type="ARBA" id="ARBA00010441"/>
    </source>
</evidence>
<feature type="transmembrane region" description="Helical" evidence="17">
    <location>
        <begin position="7"/>
        <end position="27"/>
    </location>
</feature>
<evidence type="ECO:0000256" key="1">
    <source>
        <dbReference type="ARBA" id="ARBA00004141"/>
    </source>
</evidence>
<dbReference type="GO" id="GO:0016020">
    <property type="term" value="C:membrane"/>
    <property type="evidence" value="ECO:0007669"/>
    <property type="project" value="UniProtKB-SubCell"/>
</dbReference>
<sequence>MRSVATFLTVLRIILVPFFIILYYYQFDFWGRWPALIVYAVAGISDYLDGYLARKLKETSAFGAFLDPVADKLMVAAVLIVVLQQNPHIWLMVCTLIIIGREIWISALREWMASMQMRDVVAVAKIGKWKTTLQMLALGFLIYREPFIGLPIWSIGQILMIGAALLTLYSMWSYNLSAWKAIKEK</sequence>
<keyword evidence="12" id="KW-0594">Phospholipid biosynthesis</keyword>
<accession>A5EW71</accession>
<keyword evidence="9 17" id="KW-1133">Transmembrane helix</keyword>
<feature type="transmembrane region" description="Helical" evidence="17">
    <location>
        <begin position="33"/>
        <end position="52"/>
    </location>
</feature>
<evidence type="ECO:0000256" key="6">
    <source>
        <dbReference type="ARBA" id="ARBA00022516"/>
    </source>
</evidence>
<dbReference type="KEGG" id="dno:DNO_0306"/>
<dbReference type="AlphaFoldDB" id="A5EW71"/>
<dbReference type="InterPro" id="IPR050324">
    <property type="entry name" value="CDP-alcohol_PTase-I"/>
</dbReference>
<keyword evidence="13" id="KW-1208">Phospholipid metabolism</keyword>
<evidence type="ECO:0000256" key="5">
    <source>
        <dbReference type="ARBA" id="ARBA00014944"/>
    </source>
</evidence>
<evidence type="ECO:0000313" key="18">
    <source>
        <dbReference type="EMBL" id="ABQ14024.1"/>
    </source>
</evidence>
<proteinExistence type="inferred from homology"/>
<evidence type="ECO:0000256" key="9">
    <source>
        <dbReference type="ARBA" id="ARBA00022989"/>
    </source>
</evidence>
<evidence type="ECO:0000256" key="4">
    <source>
        <dbReference type="ARBA" id="ARBA00013170"/>
    </source>
</evidence>
<evidence type="ECO:0000256" key="12">
    <source>
        <dbReference type="ARBA" id="ARBA00023209"/>
    </source>
</evidence>
<keyword evidence="19" id="KW-1185">Reference proteome</keyword>
<dbReference type="InterPro" id="IPR043130">
    <property type="entry name" value="CDP-OH_PTrfase_TM_dom"/>
</dbReference>
<dbReference type="PIRSF" id="PIRSF000847">
    <property type="entry name" value="Phos_ph_gly_syn"/>
    <property type="match status" value="1"/>
</dbReference>
<keyword evidence="10" id="KW-0443">Lipid metabolism</keyword>
<comment type="catalytic activity">
    <reaction evidence="14">
        <text>a CDP-1,2-diacyl-sn-glycerol + sn-glycerol 3-phosphate = a 1,2-diacyl-sn-glycero-3-phospho-(1'-sn-glycero-3'-phosphate) + CMP + H(+)</text>
        <dbReference type="Rhea" id="RHEA:12593"/>
        <dbReference type="ChEBI" id="CHEBI:15378"/>
        <dbReference type="ChEBI" id="CHEBI:57597"/>
        <dbReference type="ChEBI" id="CHEBI:58332"/>
        <dbReference type="ChEBI" id="CHEBI:60110"/>
        <dbReference type="ChEBI" id="CHEBI:60377"/>
        <dbReference type="EC" id="2.7.8.5"/>
    </reaction>
</comment>
<dbReference type="InterPro" id="IPR004570">
    <property type="entry name" value="Phosphatidylglycerol_P_synth"/>
</dbReference>
<dbReference type="GO" id="GO:0046474">
    <property type="term" value="P:glycerophospholipid biosynthetic process"/>
    <property type="evidence" value="ECO:0007669"/>
    <property type="project" value="TreeGrafter"/>
</dbReference>
<comment type="subcellular location">
    <subcellularLocation>
        <location evidence="1">Membrane</location>
        <topology evidence="1">Multi-pass membrane protein</topology>
    </subcellularLocation>
</comment>
<evidence type="ECO:0000256" key="13">
    <source>
        <dbReference type="ARBA" id="ARBA00023264"/>
    </source>
</evidence>
<organism evidence="18 19">
    <name type="scientific">Dichelobacter nodosus (strain VCS1703A)</name>
    <dbReference type="NCBI Taxonomy" id="246195"/>
    <lineage>
        <taxon>Bacteria</taxon>
        <taxon>Pseudomonadati</taxon>
        <taxon>Pseudomonadota</taxon>
        <taxon>Gammaproteobacteria</taxon>
        <taxon>Cardiobacteriales</taxon>
        <taxon>Cardiobacteriaceae</taxon>
        <taxon>Dichelobacter</taxon>
    </lineage>
</organism>
<evidence type="ECO:0000256" key="10">
    <source>
        <dbReference type="ARBA" id="ARBA00023098"/>
    </source>
</evidence>
<gene>
    <name evidence="18" type="primary">pgsA</name>
    <name evidence="18" type="ordered locus">DNO_0306</name>
</gene>
<evidence type="ECO:0000256" key="11">
    <source>
        <dbReference type="ARBA" id="ARBA00023136"/>
    </source>
</evidence>
<keyword evidence="7 16" id="KW-0808">Transferase</keyword>
<dbReference type="Proteomes" id="UP000000248">
    <property type="component" value="Chromosome"/>
</dbReference>
<dbReference type="STRING" id="246195.DNO_0306"/>
<dbReference type="EMBL" id="CP000513">
    <property type="protein sequence ID" value="ABQ14024.1"/>
    <property type="molecule type" value="Genomic_DNA"/>
</dbReference>
<feature type="transmembrane region" description="Helical" evidence="17">
    <location>
        <begin position="150"/>
        <end position="172"/>
    </location>
</feature>
<evidence type="ECO:0000256" key="8">
    <source>
        <dbReference type="ARBA" id="ARBA00022692"/>
    </source>
</evidence>
<dbReference type="Pfam" id="PF01066">
    <property type="entry name" value="CDP-OH_P_transf"/>
    <property type="match status" value="1"/>
</dbReference>
<keyword evidence="11 17" id="KW-0472">Membrane</keyword>
<dbReference type="NCBIfam" id="TIGR00560">
    <property type="entry name" value="pgsA"/>
    <property type="match status" value="1"/>
</dbReference>
<evidence type="ECO:0000256" key="17">
    <source>
        <dbReference type="SAM" id="Phobius"/>
    </source>
</evidence>
<keyword evidence="6" id="KW-0444">Lipid biosynthesis</keyword>
<dbReference type="OrthoDB" id="9796672at2"/>
<protein>
    <recommendedName>
        <fullName evidence="5 15">CDP-diacylglycerol--glycerol-3-phosphate 3-phosphatidyltransferase</fullName>
        <ecNumber evidence="4 15">2.7.8.5</ecNumber>
    </recommendedName>
</protein>
<comment type="pathway">
    <text evidence="2">Phospholipid metabolism; phosphatidylglycerol biosynthesis; phosphatidylglycerol from CDP-diacylglycerol: step 1/2.</text>
</comment>
<name>A5EW71_DICNV</name>
<dbReference type="EC" id="2.7.8.5" evidence="4 15"/>
<dbReference type="PANTHER" id="PTHR14269:SF62">
    <property type="entry name" value="CDP-DIACYLGLYCEROL--GLYCEROL-3-PHOSPHATE 3-PHOSPHATIDYLTRANSFERASE 1, CHLOROPLASTIC"/>
    <property type="match status" value="1"/>
</dbReference>
<dbReference type="RefSeq" id="WP_012030650.1">
    <property type="nucleotide sequence ID" value="NC_009446.1"/>
</dbReference>